<dbReference type="GO" id="GO:0009007">
    <property type="term" value="F:site-specific DNA-methyltransferase (adenine-specific) activity"/>
    <property type="evidence" value="ECO:0007669"/>
    <property type="project" value="UniProtKB-UniRule"/>
</dbReference>
<evidence type="ECO:0000256" key="1">
    <source>
        <dbReference type="ARBA" id="ARBA00011900"/>
    </source>
</evidence>
<dbReference type="GO" id="GO:0032259">
    <property type="term" value="P:methylation"/>
    <property type="evidence" value="ECO:0007669"/>
    <property type="project" value="UniProtKB-KW"/>
</dbReference>
<dbReference type="RefSeq" id="WP_070654359.1">
    <property type="nucleotide sequence ID" value="NZ_CP118046.1"/>
</dbReference>
<evidence type="ECO:0000256" key="3">
    <source>
        <dbReference type="ARBA" id="ARBA00022679"/>
    </source>
</evidence>
<dbReference type="SUPFAM" id="SSF53335">
    <property type="entry name" value="S-adenosyl-L-methionine-dependent methyltransferases"/>
    <property type="match status" value="1"/>
</dbReference>
<comment type="catalytic activity">
    <reaction evidence="5 6">
        <text>a 2'-deoxyadenosine in DNA + S-adenosyl-L-methionine = an N(6)-methyl-2'-deoxyadenosine in DNA + S-adenosyl-L-homocysteine + H(+)</text>
        <dbReference type="Rhea" id="RHEA:15197"/>
        <dbReference type="Rhea" id="RHEA-COMP:12418"/>
        <dbReference type="Rhea" id="RHEA-COMP:12419"/>
        <dbReference type="ChEBI" id="CHEBI:15378"/>
        <dbReference type="ChEBI" id="CHEBI:57856"/>
        <dbReference type="ChEBI" id="CHEBI:59789"/>
        <dbReference type="ChEBI" id="CHEBI:90615"/>
        <dbReference type="ChEBI" id="CHEBI:90616"/>
        <dbReference type="EC" id="2.1.1.72"/>
    </reaction>
</comment>
<proteinExistence type="inferred from homology"/>
<evidence type="ECO:0000313" key="8">
    <source>
        <dbReference type="EMBL" id="RGT59131.1"/>
    </source>
</evidence>
<evidence type="ECO:0000256" key="4">
    <source>
        <dbReference type="ARBA" id="ARBA00022691"/>
    </source>
</evidence>
<dbReference type="InterPro" id="IPR029063">
    <property type="entry name" value="SAM-dependent_MTases_sf"/>
</dbReference>
<keyword evidence="10" id="KW-1185">Reference proteome</keyword>
<dbReference type="Gene3D" id="3.40.50.150">
    <property type="entry name" value="Vaccinia Virus protein VP39"/>
    <property type="match status" value="2"/>
</dbReference>
<evidence type="ECO:0000256" key="2">
    <source>
        <dbReference type="ARBA" id="ARBA00022603"/>
    </source>
</evidence>
<dbReference type="GO" id="GO:0009307">
    <property type="term" value="P:DNA restriction-modification system"/>
    <property type="evidence" value="ECO:0007669"/>
    <property type="project" value="InterPro"/>
</dbReference>
<dbReference type="Proteomes" id="UP000284046">
    <property type="component" value="Unassembled WGS sequence"/>
</dbReference>
<dbReference type="PRINTS" id="PR00505">
    <property type="entry name" value="D12N6MTFRASE"/>
</dbReference>
<dbReference type="GO" id="GO:0006298">
    <property type="term" value="P:mismatch repair"/>
    <property type="evidence" value="ECO:0007669"/>
    <property type="project" value="TreeGrafter"/>
</dbReference>
<dbReference type="PANTHER" id="PTHR30481">
    <property type="entry name" value="DNA ADENINE METHYLASE"/>
    <property type="match status" value="1"/>
</dbReference>
<dbReference type="PROSITE" id="PS00092">
    <property type="entry name" value="N6_MTASE"/>
    <property type="match status" value="1"/>
</dbReference>
<protein>
    <recommendedName>
        <fullName evidence="1 6">Site-specific DNA-methyltransferase (adenine-specific)</fullName>
        <ecNumber evidence="1 6">2.1.1.72</ecNumber>
    </recommendedName>
</protein>
<dbReference type="Pfam" id="PF02086">
    <property type="entry name" value="MethyltransfD12"/>
    <property type="match status" value="2"/>
</dbReference>
<reference evidence="8 9" key="1">
    <citation type="submission" date="2018-08" db="EMBL/GenBank/DDBJ databases">
        <title>A genome reference for cultivated species of the human gut microbiota.</title>
        <authorList>
            <person name="Zou Y."/>
            <person name="Xue W."/>
            <person name="Luo G."/>
        </authorList>
    </citation>
    <scope>NUCLEOTIDE SEQUENCE [LARGE SCALE GENOMIC DNA]</scope>
    <source>
        <strain evidence="8 9">AF18-38</strain>
    </source>
</reference>
<evidence type="ECO:0000313" key="10">
    <source>
        <dbReference type="Proteomes" id="UP001526076"/>
    </source>
</evidence>
<dbReference type="NCBIfam" id="TIGR00571">
    <property type="entry name" value="dam"/>
    <property type="match status" value="1"/>
</dbReference>
<dbReference type="EMBL" id="JAPAHU010000010">
    <property type="protein sequence ID" value="MCW1042102.1"/>
    <property type="molecule type" value="Genomic_DNA"/>
</dbReference>
<dbReference type="EMBL" id="QRWZ01000021">
    <property type="protein sequence ID" value="RGT59131.1"/>
    <property type="molecule type" value="Genomic_DNA"/>
</dbReference>
<name>A0A412PKQ5_STRAP</name>
<dbReference type="GO" id="GO:1904047">
    <property type="term" value="F:S-adenosyl-L-methionine binding"/>
    <property type="evidence" value="ECO:0007669"/>
    <property type="project" value="TreeGrafter"/>
</dbReference>
<dbReference type="AlphaFoldDB" id="A0A412PKQ5"/>
<dbReference type="InterPro" id="IPR002052">
    <property type="entry name" value="DNA_methylase_N6_adenine_CS"/>
</dbReference>
<reference evidence="7 10" key="2">
    <citation type="submission" date="2022-10" db="EMBL/GenBank/DDBJ databases">
        <title>Comparative genomic study of S. anginosus.</title>
        <authorList>
            <person name="Prasad A."/>
            <person name="Ene A."/>
            <person name="Jablonska S."/>
            <person name="Du J."/>
            <person name="Wolfe A.J."/>
            <person name="Putonti C."/>
        </authorList>
    </citation>
    <scope>NUCLEOTIDE SEQUENCE [LARGE SCALE GENOMIC DNA]</scope>
    <source>
        <strain evidence="7 10">UMB9231</strain>
    </source>
</reference>
<comment type="caution">
    <text evidence="8">The sequence shown here is derived from an EMBL/GenBank/DDBJ whole genome shotgun (WGS) entry which is preliminary data.</text>
</comment>
<comment type="similarity">
    <text evidence="6">Belongs to the N(4)/N(6)-methyltransferase family.</text>
</comment>
<dbReference type="GO" id="GO:0043565">
    <property type="term" value="F:sequence-specific DNA binding"/>
    <property type="evidence" value="ECO:0007669"/>
    <property type="project" value="TreeGrafter"/>
</dbReference>
<dbReference type="EC" id="2.1.1.72" evidence="1 6"/>
<evidence type="ECO:0000256" key="5">
    <source>
        <dbReference type="ARBA" id="ARBA00047942"/>
    </source>
</evidence>
<evidence type="ECO:0000313" key="9">
    <source>
        <dbReference type="Proteomes" id="UP000284046"/>
    </source>
</evidence>
<evidence type="ECO:0000256" key="6">
    <source>
        <dbReference type="RuleBase" id="RU361257"/>
    </source>
</evidence>
<gene>
    <name evidence="8" type="ORF">DWX18_10285</name>
    <name evidence="7" type="ORF">OJ597_06495</name>
</gene>
<sequence length="373" mass="44560">MKPFIKWPGGKTDELEIILGNVPKKINNYYEPFVGGGAAYFGLEYCDKYYINDKSEELMEIYQCIKENNETFFYAIKEIDKCWKILENITGKYIDELTSLYNKYKTDNISDKELSSYIEDFILTKSEEFNGILNEKFIVDGKRILKELDRSVSRKLKRMKVIEKERGILPSDDVKENIETAFKSGLYTHFRFLYNNSEELKIDKNFRSAIFYFIREYCYSSMFRYNKNGGFNVPYGGISYNRKYLEKKIEYMESAEMIERLNNTKIFSLDFEDFFNENPVKKDDFIFLDPPYDTTFSTYANNVFDNTDHKRLSEFCKRTKANFMLIIKNTDFIYELYKDFNIESFDKKYLVSFQNRNEKEAKHLLITNYKLGE</sequence>
<organism evidence="8 9">
    <name type="scientific">Streptococcus anginosus</name>
    <dbReference type="NCBI Taxonomy" id="1328"/>
    <lineage>
        <taxon>Bacteria</taxon>
        <taxon>Bacillati</taxon>
        <taxon>Bacillota</taxon>
        <taxon>Bacilli</taxon>
        <taxon>Lactobacillales</taxon>
        <taxon>Streptococcaceae</taxon>
        <taxon>Streptococcus</taxon>
        <taxon>Streptococcus anginosus group</taxon>
    </lineage>
</organism>
<evidence type="ECO:0000313" key="7">
    <source>
        <dbReference type="EMBL" id="MCW1042102.1"/>
    </source>
</evidence>
<keyword evidence="2 6" id="KW-0489">Methyltransferase</keyword>
<accession>A0A412PKQ5</accession>
<keyword evidence="3 6" id="KW-0808">Transferase</keyword>
<dbReference type="PANTHER" id="PTHR30481:SF3">
    <property type="entry name" value="DNA ADENINE METHYLASE"/>
    <property type="match status" value="1"/>
</dbReference>
<dbReference type="Proteomes" id="UP001526076">
    <property type="component" value="Unassembled WGS sequence"/>
</dbReference>
<dbReference type="InterPro" id="IPR012327">
    <property type="entry name" value="MeTrfase_D12"/>
</dbReference>
<keyword evidence="4 6" id="KW-0949">S-adenosyl-L-methionine</keyword>